<comment type="caution">
    <text evidence="4">The sequence shown here is derived from an EMBL/GenBank/DDBJ whole genome shotgun (WGS) entry which is preliminary data.</text>
</comment>
<keyword evidence="2" id="KW-0732">Signal</keyword>
<dbReference type="PANTHER" id="PTHR30404:SF0">
    <property type="entry name" value="N-ACETYLMURAMOYL-L-ALANINE AMIDASE AMIC"/>
    <property type="match status" value="1"/>
</dbReference>
<feature type="signal peptide" evidence="2">
    <location>
        <begin position="1"/>
        <end position="28"/>
    </location>
</feature>
<evidence type="ECO:0000256" key="2">
    <source>
        <dbReference type="SAM" id="SignalP"/>
    </source>
</evidence>
<keyword evidence="1" id="KW-0378">Hydrolase</keyword>
<dbReference type="GO" id="GO:0030288">
    <property type="term" value="C:outer membrane-bounded periplasmic space"/>
    <property type="evidence" value="ECO:0007669"/>
    <property type="project" value="TreeGrafter"/>
</dbReference>
<dbReference type="EMBL" id="JABAFA010000008">
    <property type="protein sequence ID" value="NMD98677.1"/>
    <property type="molecule type" value="Genomic_DNA"/>
</dbReference>
<dbReference type="Gene3D" id="3.40.630.40">
    <property type="entry name" value="Zn-dependent exopeptidases"/>
    <property type="match status" value="1"/>
</dbReference>
<proteinExistence type="predicted"/>
<evidence type="ECO:0000313" key="5">
    <source>
        <dbReference type="Proteomes" id="UP000543804"/>
    </source>
</evidence>
<dbReference type="GO" id="GO:0009253">
    <property type="term" value="P:peptidoglycan catabolic process"/>
    <property type="evidence" value="ECO:0007669"/>
    <property type="project" value="InterPro"/>
</dbReference>
<dbReference type="Proteomes" id="UP000543804">
    <property type="component" value="Unassembled WGS sequence"/>
</dbReference>
<feature type="chain" id="PRO_5032860236" evidence="2">
    <location>
        <begin position="29"/>
        <end position="357"/>
    </location>
</feature>
<dbReference type="GO" id="GO:0008745">
    <property type="term" value="F:N-acetylmuramoyl-L-alanine amidase activity"/>
    <property type="evidence" value="ECO:0007669"/>
    <property type="project" value="InterPro"/>
</dbReference>
<dbReference type="InterPro" id="IPR002508">
    <property type="entry name" value="MurNAc-LAA_cat"/>
</dbReference>
<dbReference type="RefSeq" id="WP_170077281.1">
    <property type="nucleotide sequence ID" value="NZ_JABAFA010000008.1"/>
</dbReference>
<dbReference type="InterPro" id="IPR050695">
    <property type="entry name" value="N-acetylmuramoyl_amidase_3"/>
</dbReference>
<sequence>MQDQIKYVLRLCFRCLCGLLFALPTASAARQLPVNELNYFQAYETTVDGRPAWHIEIGVSRANAEYTLREKTFLRKELVLDLPNTVRGQLAAQIAQKSKYVSSVRIEELETRHTQVRVLLTQAGADCTYQVTRLDPDRRARRPSRIAIDVFEKPQAASAGRVEGVAGHALVLDAGHGGSDTGAVGPDGVTEASVTLAVARDLRDILTNSGARVVMTRDADVDVYGPYATDRQELQARVNVGAYAPEAEIFVSIHCNAFSNPGAHGMETYYYPKTDRDERLAELLNEELAAAGGRFNRGVKQANFYVMKHSAMPASLVELAFITNPEEEALLASDAYQRELALALAKGIGRYFSESAR</sequence>
<evidence type="ECO:0000313" key="4">
    <source>
        <dbReference type="EMBL" id="NMD98677.1"/>
    </source>
</evidence>
<dbReference type="SUPFAM" id="SSF53187">
    <property type="entry name" value="Zn-dependent exopeptidases"/>
    <property type="match status" value="1"/>
</dbReference>
<dbReference type="AlphaFoldDB" id="A0A848BBM1"/>
<keyword evidence="5" id="KW-1185">Reference proteome</keyword>
<dbReference type="PANTHER" id="PTHR30404">
    <property type="entry name" value="N-ACETYLMURAMOYL-L-ALANINE AMIDASE"/>
    <property type="match status" value="1"/>
</dbReference>
<protein>
    <submittedName>
        <fullName evidence="4">N-acetylmuramoyl-L-alanine amidase</fullName>
    </submittedName>
</protein>
<dbReference type="Pfam" id="PF01520">
    <property type="entry name" value="Amidase_3"/>
    <property type="match status" value="1"/>
</dbReference>
<reference evidence="4 5" key="1">
    <citation type="submission" date="2020-04" db="EMBL/GenBank/DDBJ databases">
        <authorList>
            <person name="Hitch T.C.A."/>
            <person name="Wylensek D."/>
            <person name="Clavel T."/>
        </authorList>
    </citation>
    <scope>NUCLEOTIDE SEQUENCE [LARGE SCALE GENOMIC DNA]</scope>
    <source>
        <strain evidence="4 5">PG-130-P53-12</strain>
    </source>
</reference>
<dbReference type="SMART" id="SM00646">
    <property type="entry name" value="Ami_3"/>
    <property type="match status" value="1"/>
</dbReference>
<accession>A0A848BBM1</accession>
<name>A0A848BBM1_9FIRM</name>
<gene>
    <name evidence="4" type="ORF">HF878_04150</name>
</gene>
<organism evidence="4 5">
    <name type="scientific">Selenomonas bovis</name>
    <dbReference type="NCBI Taxonomy" id="416586"/>
    <lineage>
        <taxon>Bacteria</taxon>
        <taxon>Bacillati</taxon>
        <taxon>Bacillota</taxon>
        <taxon>Negativicutes</taxon>
        <taxon>Selenomonadales</taxon>
        <taxon>Selenomonadaceae</taxon>
        <taxon>Selenomonas</taxon>
    </lineage>
</organism>
<evidence type="ECO:0000256" key="1">
    <source>
        <dbReference type="ARBA" id="ARBA00022801"/>
    </source>
</evidence>
<evidence type="ECO:0000259" key="3">
    <source>
        <dbReference type="SMART" id="SM00646"/>
    </source>
</evidence>
<dbReference type="CDD" id="cd02696">
    <property type="entry name" value="MurNAc-LAA"/>
    <property type="match status" value="1"/>
</dbReference>
<feature type="domain" description="MurNAc-LAA" evidence="3">
    <location>
        <begin position="238"/>
        <end position="349"/>
    </location>
</feature>